<gene>
    <name evidence="2" type="ORF">HHK36_026445</name>
</gene>
<reference evidence="2 3" key="1">
    <citation type="submission" date="2020-04" db="EMBL/GenBank/DDBJ databases">
        <title>Plant Genome Project.</title>
        <authorList>
            <person name="Zhang R.-G."/>
        </authorList>
    </citation>
    <scope>NUCLEOTIDE SEQUENCE [LARGE SCALE GENOMIC DNA]</scope>
    <source>
        <strain evidence="2">YNK0</strain>
        <tissue evidence="2">Leaf</tissue>
    </source>
</reference>
<comment type="caution">
    <text evidence="2">The sequence shown here is derived from an EMBL/GenBank/DDBJ whole genome shotgun (WGS) entry which is preliminary data.</text>
</comment>
<dbReference type="OrthoDB" id="1923695at2759"/>
<evidence type="ECO:0000313" key="2">
    <source>
        <dbReference type="EMBL" id="KAF8387790.1"/>
    </source>
</evidence>
<feature type="region of interest" description="Disordered" evidence="1">
    <location>
        <begin position="137"/>
        <end position="157"/>
    </location>
</feature>
<dbReference type="OMA" id="CMSCGPL"/>
<name>A0A834YGX2_TETSI</name>
<dbReference type="AlphaFoldDB" id="A0A834YGX2"/>
<organism evidence="2 3">
    <name type="scientific">Tetracentron sinense</name>
    <name type="common">Spur-leaf</name>
    <dbReference type="NCBI Taxonomy" id="13715"/>
    <lineage>
        <taxon>Eukaryota</taxon>
        <taxon>Viridiplantae</taxon>
        <taxon>Streptophyta</taxon>
        <taxon>Embryophyta</taxon>
        <taxon>Tracheophyta</taxon>
        <taxon>Spermatophyta</taxon>
        <taxon>Magnoliopsida</taxon>
        <taxon>Trochodendrales</taxon>
        <taxon>Trochodendraceae</taxon>
        <taxon>Tetracentron</taxon>
    </lineage>
</organism>
<sequence>MKLRMRTPPSIFLLFYGGKRSISGALSVKSELPFSNGDKSDRRCQFNYLVNAFSVRRISHTRTLDKFRLQGDQSLMKRSLFSYTDAEDDFSELGLPVPQGGGGGGGGDGDFSELGLPVPQGRGALLKLVTEKPEAFRKGNPSRRVASGISLPEKGNPNMKVVPQNQSIFNGLNLDNRNGVSKNKDNTKIAPNFKNWSSITIEKVPSTISLFQIKEAVLVFGEISNAIMRTAGPSGFCSYDIEFQTVEAREKAVATGGIKVRSFHLPIHRLHVPKNTTIRISNISALTADHAIHSMCMSCGPLEGLVRTKEDSVDVFFGLNDCSASQGLLQKLNDVFMDDCRWSAELLPADTTKTAMTNSAEAQHKVGLQIRDRLGVLKKHIDMKKIYLEDLEDMHHTLMHLRAHPSTVQ</sequence>
<protein>
    <recommendedName>
        <fullName evidence="4">RRM domain-containing protein</fullName>
    </recommendedName>
</protein>
<accession>A0A834YGX2</accession>
<evidence type="ECO:0000256" key="1">
    <source>
        <dbReference type="SAM" id="MobiDB-lite"/>
    </source>
</evidence>
<evidence type="ECO:0000313" key="3">
    <source>
        <dbReference type="Proteomes" id="UP000655225"/>
    </source>
</evidence>
<proteinExistence type="predicted"/>
<evidence type="ECO:0008006" key="4">
    <source>
        <dbReference type="Google" id="ProtNLM"/>
    </source>
</evidence>
<keyword evidence="3" id="KW-1185">Reference proteome</keyword>
<dbReference type="Proteomes" id="UP000655225">
    <property type="component" value="Unassembled WGS sequence"/>
</dbReference>
<dbReference type="EMBL" id="JABCRI010000020">
    <property type="protein sequence ID" value="KAF8387790.1"/>
    <property type="molecule type" value="Genomic_DNA"/>
</dbReference>